<feature type="region of interest" description="Disordered" evidence="1">
    <location>
        <begin position="15"/>
        <end position="43"/>
    </location>
</feature>
<proteinExistence type="predicted"/>
<dbReference type="Ensembl" id="ENSCCNT00000025036.1">
    <property type="protein sequence ID" value="ENSCCNP00000019300.1"/>
    <property type="gene ID" value="ENSCCNG00000019424.1"/>
</dbReference>
<sequence length="146" mass="15500">MRCARSWGRVAAAAAVGAPGLTPPPPVHLSDLTDRMESPEGAGPGEIVKEVEVLQTALGVPTHGTGDSCHTPVAEEEAGIPIPAPGLLQVTERRRLHPLPRANCLRSPSWTRTRAEQNPDKQPIGDPEQQAAIVNTFLTVEGPKED</sequence>
<protein>
    <submittedName>
        <fullName evidence="2">Uncharacterized protein</fullName>
    </submittedName>
</protein>
<feature type="region of interest" description="Disordered" evidence="1">
    <location>
        <begin position="60"/>
        <end position="85"/>
    </location>
</feature>
<reference evidence="2" key="1">
    <citation type="submission" date="2023-09" db="UniProtKB">
        <authorList>
            <consortium name="Ensembl"/>
        </authorList>
    </citation>
    <scope>IDENTIFICATION</scope>
</reference>
<organism evidence="2">
    <name type="scientific">Castor canadensis</name>
    <name type="common">American beaver</name>
    <dbReference type="NCBI Taxonomy" id="51338"/>
    <lineage>
        <taxon>Eukaryota</taxon>
        <taxon>Metazoa</taxon>
        <taxon>Chordata</taxon>
        <taxon>Craniata</taxon>
        <taxon>Vertebrata</taxon>
        <taxon>Euteleostomi</taxon>
        <taxon>Mammalia</taxon>
        <taxon>Eutheria</taxon>
        <taxon>Euarchontoglires</taxon>
        <taxon>Glires</taxon>
        <taxon>Rodentia</taxon>
        <taxon>Castorimorpha</taxon>
        <taxon>Castoridae</taxon>
        <taxon>Castor</taxon>
    </lineage>
</organism>
<name>A0A8C0WZJ2_CASCN</name>
<feature type="region of interest" description="Disordered" evidence="1">
    <location>
        <begin position="99"/>
        <end position="130"/>
    </location>
</feature>
<evidence type="ECO:0000256" key="1">
    <source>
        <dbReference type="SAM" id="MobiDB-lite"/>
    </source>
</evidence>
<evidence type="ECO:0000313" key="2">
    <source>
        <dbReference type="Ensembl" id="ENSCCNP00000019300.1"/>
    </source>
</evidence>
<dbReference type="AlphaFoldDB" id="A0A8C0WZJ2"/>
<accession>A0A8C0WZJ2</accession>
<gene>
    <name evidence="2" type="primary">Dbndd1</name>
</gene>